<feature type="region of interest" description="Disordered" evidence="1">
    <location>
        <begin position="1128"/>
        <end position="1222"/>
    </location>
</feature>
<dbReference type="PANTHER" id="PTHR46005:SF4">
    <property type="entry name" value="RHO GTPASE-ACTIVATING PROTEIN 190"/>
    <property type="match status" value="1"/>
</dbReference>
<dbReference type="InterPro" id="IPR001806">
    <property type="entry name" value="Small_GTPase"/>
</dbReference>
<dbReference type="EMBL" id="JAHIBW010000027">
    <property type="protein sequence ID" value="KAG7297034.1"/>
    <property type="molecule type" value="Genomic_DNA"/>
</dbReference>
<dbReference type="InterPro" id="IPR039007">
    <property type="entry name" value="pG1"/>
</dbReference>
<comment type="caution">
    <text evidence="4">The sequence shown here is derived from an EMBL/GenBank/DDBJ whole genome shotgun (WGS) entry which is preliminary data.</text>
</comment>
<dbReference type="InterPro" id="IPR027417">
    <property type="entry name" value="P-loop_NTPase"/>
</dbReference>
<proteinExistence type="predicted"/>
<feature type="region of interest" description="Disordered" evidence="1">
    <location>
        <begin position="385"/>
        <end position="412"/>
    </location>
</feature>
<protein>
    <recommendedName>
        <fullName evidence="6">Rho GTPase-activating protein 190</fullName>
    </recommendedName>
</protein>
<feature type="domain" description="PG2 pseudoGTPase" evidence="3">
    <location>
        <begin position="804"/>
        <end position="966"/>
    </location>
</feature>
<feature type="non-terminal residue" evidence="4">
    <location>
        <position position="1222"/>
    </location>
</feature>
<evidence type="ECO:0008006" key="6">
    <source>
        <dbReference type="Google" id="ProtNLM"/>
    </source>
</evidence>
<reference evidence="4 5" key="1">
    <citation type="submission" date="2021-06" db="EMBL/GenBank/DDBJ databases">
        <title>A haploid diamondback moth (Plutella xylostella L.) genome assembly resolves 31 chromosomes and identifies a diamide resistance mutation.</title>
        <authorList>
            <person name="Ward C.M."/>
            <person name="Perry K.D."/>
            <person name="Baker G."/>
            <person name="Powis K."/>
            <person name="Heckel D.G."/>
            <person name="Baxter S.W."/>
        </authorList>
    </citation>
    <scope>NUCLEOTIDE SEQUENCE [LARGE SCALE GENOMIC DNA]</scope>
    <source>
        <strain evidence="4 5">LV</strain>
        <tissue evidence="4">Single pupa</tissue>
    </source>
</reference>
<name>A0ABQ7PX13_PLUXY</name>
<feature type="compositionally biased region" description="Basic and acidic residues" evidence="1">
    <location>
        <begin position="1056"/>
        <end position="1065"/>
    </location>
</feature>
<sequence>MAKKSEGTGGKLVTVSIVGLSGTEKEKGQLGVGKSCLCNRFVRTHADDYNVDHISVLSQSDFSGRVVNNEHFLYWGSVSRQHDDSEWRFEVLEQTEFVDDACFQPFRVSKTDAYVKRCVSTKIQSAEKLMYVCKNQLGIEKEYEQRLMPDGKLSVDGFLCVYDVSLVPGRSWEKQNETLAAILQSIIKLKKPVVLVTSKNDEACEQGVREAERLVQRKEFKGCIPIVETSSHDNVNVEQAFILLAQMVDKAKARIKVANYAEALRIRRETLDFVTEAFTQLIRIHVQDHREVWSTVSKRLCNYAEWTKFVQQFGNDGTQVVFRRHIRRLKEERSNKKLRKQLSKLPQILSRMQLPTEDLQENDWPMVVRQLRSHRDFSVYFRAGSGGSGSDARSDGESPLGADSTLPMGERPRYQTLGESQKIPYEILETNEAASVFKSYLQEAQEEQRNYEWCQQFKRLLEETGCVTPGKPLSELRVLFMGRECFEALSEPQQQRVYEQHQARMRRDCANNLQELLLEHADLFYHFKSISPSGTITQEDIKQITDVLQEDFRYKMLDRLEQDRKLMLFQHLGFVHCPMREHCPAQANCLDSTLPVILNTKVGSLTSTGESQGLAGPPAAPWALTTDSNQIKVIILGLEGVANEFGSRLLAGCDAAQCCRALGGSWRVTMRVRTDHAADDNQSNGYFCVYQDQDSFEFIRACAEKTLLSSLEQEDKLPFQGLPLVVMFIQDEGMDKKEMMRLQEEGQNLAENLHGSYMDASITELGTEALTSDAIQEMIRANRDKASYAHLYRDVIVCFDSDIRIMVCMFCDDPYSPERVLSPLLSHRACFLTGDRSVVLETFLGDSKRKVEVIISSFHGANQFREELIHGFILIYSAKRKASLATLNAFSMNIPHLPIQMVCVTEGEGSAASLFFGTDVGRDLITEGNATADRLAAHFTTYSATSNTKTAFYTPFFKEVWEKKGEIERAFRLEQPHSLPDVAHARPEPPPRNHSYHLNHGREHKLTNSLDLLIGPDSRADIDSEYSDTMNNSKNRGFLKGFSVYPPPSTPPEPAPPDHRMHPDLSHGGGMWQGARYGQRAATTARPRPHPPPPRLRHSQTLKQPGKLDMNNYTMVSDALQHITIGAPHSATRERKSTRSGWSQSGQQHHHHPSGVSSETELDAQYAQIKETNEYMEAPSMRPRRHRRHDKTPLHQPSFSETDSSGSSSASGGGVARLHPRR</sequence>
<evidence type="ECO:0000313" key="5">
    <source>
        <dbReference type="Proteomes" id="UP000823941"/>
    </source>
</evidence>
<organism evidence="4 5">
    <name type="scientific">Plutella xylostella</name>
    <name type="common">Diamondback moth</name>
    <name type="synonym">Plutella maculipennis</name>
    <dbReference type="NCBI Taxonomy" id="51655"/>
    <lineage>
        <taxon>Eukaryota</taxon>
        <taxon>Metazoa</taxon>
        <taxon>Ecdysozoa</taxon>
        <taxon>Arthropoda</taxon>
        <taxon>Hexapoda</taxon>
        <taxon>Insecta</taxon>
        <taxon>Pterygota</taxon>
        <taxon>Neoptera</taxon>
        <taxon>Endopterygota</taxon>
        <taxon>Lepidoptera</taxon>
        <taxon>Glossata</taxon>
        <taxon>Ditrysia</taxon>
        <taxon>Yponomeutoidea</taxon>
        <taxon>Plutellidae</taxon>
        <taxon>Plutella</taxon>
    </lineage>
</organism>
<feature type="region of interest" description="Disordered" evidence="1">
    <location>
        <begin position="1032"/>
        <end position="1107"/>
    </location>
</feature>
<feature type="region of interest" description="Disordered" evidence="1">
    <location>
        <begin position="977"/>
        <end position="999"/>
    </location>
</feature>
<dbReference type="InterPro" id="IPR039006">
    <property type="entry name" value="RhoGAP_pG2"/>
</dbReference>
<dbReference type="InterPro" id="IPR051978">
    <property type="entry name" value="Rho-GAP_domain"/>
</dbReference>
<evidence type="ECO:0000259" key="2">
    <source>
        <dbReference type="PROSITE" id="PS51852"/>
    </source>
</evidence>
<dbReference type="InterPro" id="IPR045786">
    <property type="entry name" value="RhoGAP_pG1_pG2"/>
</dbReference>
<dbReference type="Gene3D" id="1.10.10.440">
    <property type="entry name" value="FF domain"/>
    <property type="match status" value="2"/>
</dbReference>
<dbReference type="Proteomes" id="UP000823941">
    <property type="component" value="Chromosome 27"/>
</dbReference>
<dbReference type="PANTHER" id="PTHR46005">
    <property type="entry name" value="RHO GTPASE-ACTIVATING PROTEIN 190"/>
    <property type="match status" value="1"/>
</dbReference>
<accession>A0ABQ7PX13</accession>
<evidence type="ECO:0000259" key="3">
    <source>
        <dbReference type="PROSITE" id="PS51853"/>
    </source>
</evidence>
<dbReference type="PROSITE" id="PS51852">
    <property type="entry name" value="PG1"/>
    <property type="match status" value="1"/>
</dbReference>
<evidence type="ECO:0000256" key="1">
    <source>
        <dbReference type="SAM" id="MobiDB-lite"/>
    </source>
</evidence>
<dbReference type="InterPro" id="IPR036517">
    <property type="entry name" value="FF_domain_sf"/>
</dbReference>
<dbReference type="Pfam" id="PF19518">
    <property type="entry name" value="RhoGAP_pG1_pG2"/>
    <property type="match status" value="1"/>
</dbReference>
<dbReference type="Pfam" id="PF00071">
    <property type="entry name" value="Ras"/>
    <property type="match status" value="1"/>
</dbReference>
<dbReference type="Gene3D" id="3.40.50.300">
    <property type="entry name" value="P-loop containing nucleotide triphosphate hydrolases"/>
    <property type="match status" value="1"/>
</dbReference>
<dbReference type="InterPro" id="IPR032835">
    <property type="entry name" value="RhoGAP-FF1"/>
</dbReference>
<feature type="domain" description="PG1 pseudoGTPase" evidence="2">
    <location>
        <begin position="625"/>
        <end position="797"/>
    </location>
</feature>
<gene>
    <name evidence="4" type="ORF">JYU34_019959</name>
</gene>
<evidence type="ECO:0000313" key="4">
    <source>
        <dbReference type="EMBL" id="KAG7297034.1"/>
    </source>
</evidence>
<dbReference type="InterPro" id="IPR057284">
    <property type="entry name" value="FF_RHG35_4th"/>
</dbReference>
<dbReference type="Pfam" id="PF16512">
    <property type="entry name" value="RhoGAP-FF1"/>
    <property type="match status" value="1"/>
</dbReference>
<dbReference type="Pfam" id="PF23083">
    <property type="entry name" value="FF_RHG35_4th"/>
    <property type="match status" value="1"/>
</dbReference>
<dbReference type="SUPFAM" id="SSF52540">
    <property type="entry name" value="P-loop containing nucleoside triphosphate hydrolases"/>
    <property type="match status" value="1"/>
</dbReference>
<feature type="compositionally biased region" description="Pro residues" evidence="1">
    <location>
        <begin position="1045"/>
        <end position="1055"/>
    </location>
</feature>
<dbReference type="PROSITE" id="PS51853">
    <property type="entry name" value="PG2"/>
    <property type="match status" value="1"/>
</dbReference>
<keyword evidence="5" id="KW-1185">Reference proteome</keyword>